<evidence type="ECO:0000256" key="5">
    <source>
        <dbReference type="SAM" id="MobiDB-lite"/>
    </source>
</evidence>
<dbReference type="InterPro" id="IPR014755">
    <property type="entry name" value="Cu-Rt/internalin_Ig-like"/>
</dbReference>
<gene>
    <name evidence="9" type="ORF">ABQM86_02820</name>
</gene>
<evidence type="ECO:0000259" key="8">
    <source>
        <dbReference type="Pfam" id="PF04234"/>
    </source>
</evidence>
<feature type="transmembrane region" description="Helical" evidence="6">
    <location>
        <begin position="181"/>
        <end position="201"/>
    </location>
</feature>
<dbReference type="GO" id="GO:0006825">
    <property type="term" value="P:copper ion transport"/>
    <property type="evidence" value="ECO:0007669"/>
    <property type="project" value="InterPro"/>
</dbReference>
<evidence type="ECO:0000256" key="2">
    <source>
        <dbReference type="ARBA" id="ARBA00022723"/>
    </source>
</evidence>
<dbReference type="GO" id="GO:0030313">
    <property type="term" value="C:cell envelope"/>
    <property type="evidence" value="ECO:0007669"/>
    <property type="project" value="UniProtKB-SubCell"/>
</dbReference>
<dbReference type="SUPFAM" id="SSF81296">
    <property type="entry name" value="E set domains"/>
    <property type="match status" value="1"/>
</dbReference>
<dbReference type="EMBL" id="CP165735">
    <property type="protein sequence ID" value="XDV72139.1"/>
    <property type="molecule type" value="Genomic_DNA"/>
</dbReference>
<dbReference type="InterPro" id="IPR007348">
    <property type="entry name" value="CopC_dom"/>
</dbReference>
<dbReference type="GO" id="GO:0005507">
    <property type="term" value="F:copper ion binding"/>
    <property type="evidence" value="ECO:0007669"/>
    <property type="project" value="InterPro"/>
</dbReference>
<dbReference type="AlphaFoldDB" id="A0AB39YNY3"/>
<feature type="chain" id="PRO_5044299926" evidence="7">
    <location>
        <begin position="31"/>
        <end position="220"/>
    </location>
</feature>
<evidence type="ECO:0000256" key="7">
    <source>
        <dbReference type="SAM" id="SignalP"/>
    </source>
</evidence>
<keyword evidence="6" id="KW-0812">Transmembrane</keyword>
<dbReference type="GO" id="GO:0046688">
    <property type="term" value="P:response to copper ion"/>
    <property type="evidence" value="ECO:0007669"/>
    <property type="project" value="InterPro"/>
</dbReference>
<keyword evidence="3 7" id="KW-0732">Signal</keyword>
<proteinExistence type="predicted"/>
<keyword evidence="6" id="KW-1133">Transmembrane helix</keyword>
<feature type="domain" description="CopC" evidence="8">
    <location>
        <begin position="31"/>
        <end position="122"/>
    </location>
</feature>
<dbReference type="InterPro" id="IPR014756">
    <property type="entry name" value="Ig_E-set"/>
</dbReference>
<dbReference type="RefSeq" id="WP_369745882.1">
    <property type="nucleotide sequence ID" value="NZ_CP165735.1"/>
</dbReference>
<dbReference type="PANTHER" id="PTHR34820">
    <property type="entry name" value="INNER MEMBRANE PROTEIN YEBZ"/>
    <property type="match status" value="1"/>
</dbReference>
<evidence type="ECO:0000256" key="4">
    <source>
        <dbReference type="ARBA" id="ARBA00023008"/>
    </source>
</evidence>
<name>A0AB39YNY3_9MICC</name>
<dbReference type="PANTHER" id="PTHR34820:SF4">
    <property type="entry name" value="INNER MEMBRANE PROTEIN YEBZ"/>
    <property type="match status" value="1"/>
</dbReference>
<dbReference type="GO" id="GO:0005886">
    <property type="term" value="C:plasma membrane"/>
    <property type="evidence" value="ECO:0007669"/>
    <property type="project" value="TreeGrafter"/>
</dbReference>
<feature type="region of interest" description="Disordered" evidence="5">
    <location>
        <begin position="127"/>
        <end position="176"/>
    </location>
</feature>
<evidence type="ECO:0000256" key="6">
    <source>
        <dbReference type="SAM" id="Phobius"/>
    </source>
</evidence>
<protein>
    <submittedName>
        <fullName evidence="9">Copper resistance protein CopC</fullName>
    </submittedName>
</protein>
<keyword evidence="4" id="KW-0186">Copper</keyword>
<evidence type="ECO:0000256" key="1">
    <source>
        <dbReference type="ARBA" id="ARBA00004196"/>
    </source>
</evidence>
<accession>A0AB39YNY3</accession>
<keyword evidence="6" id="KW-0472">Membrane</keyword>
<reference evidence="9" key="1">
    <citation type="submission" date="2024-07" db="EMBL/GenBank/DDBJ databases">
        <authorList>
            <person name="Li J."/>
            <person name="Wei H."/>
            <person name="Ma J."/>
        </authorList>
    </citation>
    <scope>NUCLEOTIDE SEQUENCE</scope>
    <source>
        <strain evidence="9">AMU7</strain>
    </source>
</reference>
<dbReference type="Pfam" id="PF04234">
    <property type="entry name" value="CopC"/>
    <property type="match status" value="1"/>
</dbReference>
<dbReference type="InterPro" id="IPR032694">
    <property type="entry name" value="CopC/D"/>
</dbReference>
<evidence type="ECO:0000313" key="9">
    <source>
        <dbReference type="EMBL" id="XDV72139.1"/>
    </source>
</evidence>
<sequence>MRTIRPLLAAVVAALAFASALLFTAAPASAHDVAESTTPASGTSVTDVPASVSITFNNRPLAIGSGVTVTAGGENWADGPVEIIDNQAVQKLREGAPAGEYTVVWRVVSSDSHPIEGTFTFTATAGSTTTASGPAAASPSASAPSASTPSAAVPTAGTAAPGSAASGTGNSEPAADASQPFPWSIVGLAVVAVGLVIFLAVTARRKLAASNDPEGPSPAE</sequence>
<dbReference type="GO" id="GO:0042597">
    <property type="term" value="C:periplasmic space"/>
    <property type="evidence" value="ECO:0007669"/>
    <property type="project" value="InterPro"/>
</dbReference>
<comment type="subcellular location">
    <subcellularLocation>
        <location evidence="1">Cell envelope</location>
    </subcellularLocation>
</comment>
<organism evidence="9">
    <name type="scientific">Paenarthrobacter sp. AMU7</name>
    <dbReference type="NCBI Taxonomy" id="3162492"/>
    <lineage>
        <taxon>Bacteria</taxon>
        <taxon>Bacillati</taxon>
        <taxon>Actinomycetota</taxon>
        <taxon>Actinomycetes</taxon>
        <taxon>Micrococcales</taxon>
        <taxon>Micrococcaceae</taxon>
        <taxon>Paenarthrobacter</taxon>
    </lineage>
</organism>
<evidence type="ECO:0000256" key="3">
    <source>
        <dbReference type="ARBA" id="ARBA00022729"/>
    </source>
</evidence>
<feature type="signal peptide" evidence="7">
    <location>
        <begin position="1"/>
        <end position="30"/>
    </location>
</feature>
<dbReference type="Gene3D" id="2.60.40.1220">
    <property type="match status" value="1"/>
</dbReference>
<feature type="compositionally biased region" description="Low complexity" evidence="5">
    <location>
        <begin position="127"/>
        <end position="169"/>
    </location>
</feature>
<keyword evidence="2" id="KW-0479">Metal-binding</keyword>